<dbReference type="AlphaFoldDB" id="A0A346A2Z6"/>
<feature type="transmembrane region" description="Helical" evidence="6">
    <location>
        <begin position="110"/>
        <end position="128"/>
    </location>
</feature>
<feature type="transmembrane region" description="Helical" evidence="6">
    <location>
        <begin position="280"/>
        <end position="298"/>
    </location>
</feature>
<dbReference type="PANTHER" id="PTHR43124">
    <property type="entry name" value="PURINE EFFLUX PUMP PBUE"/>
    <property type="match status" value="1"/>
</dbReference>
<protein>
    <submittedName>
        <fullName evidence="8">MFS transporter</fullName>
    </submittedName>
</protein>
<name>A0A346A2Z6_9HYPH</name>
<dbReference type="Pfam" id="PF07690">
    <property type="entry name" value="MFS_1"/>
    <property type="match status" value="1"/>
</dbReference>
<evidence type="ECO:0000256" key="1">
    <source>
        <dbReference type="ARBA" id="ARBA00004651"/>
    </source>
</evidence>
<dbReference type="GO" id="GO:0022857">
    <property type="term" value="F:transmembrane transporter activity"/>
    <property type="evidence" value="ECO:0007669"/>
    <property type="project" value="InterPro"/>
</dbReference>
<feature type="transmembrane region" description="Helical" evidence="6">
    <location>
        <begin position="81"/>
        <end position="104"/>
    </location>
</feature>
<organism evidence="8 9">
    <name type="scientific">Pseudolabrys taiwanensis</name>
    <dbReference type="NCBI Taxonomy" id="331696"/>
    <lineage>
        <taxon>Bacteria</taxon>
        <taxon>Pseudomonadati</taxon>
        <taxon>Pseudomonadota</taxon>
        <taxon>Alphaproteobacteria</taxon>
        <taxon>Hyphomicrobiales</taxon>
        <taxon>Xanthobacteraceae</taxon>
        <taxon>Pseudolabrys</taxon>
    </lineage>
</organism>
<evidence type="ECO:0000256" key="3">
    <source>
        <dbReference type="ARBA" id="ARBA00022692"/>
    </source>
</evidence>
<dbReference type="PROSITE" id="PS50850">
    <property type="entry name" value="MFS"/>
    <property type="match status" value="1"/>
</dbReference>
<dbReference type="InterPro" id="IPR036259">
    <property type="entry name" value="MFS_trans_sf"/>
</dbReference>
<dbReference type="Proteomes" id="UP000254889">
    <property type="component" value="Chromosome"/>
</dbReference>
<dbReference type="InterPro" id="IPR050189">
    <property type="entry name" value="MFS_Efflux_Transporters"/>
</dbReference>
<evidence type="ECO:0000256" key="2">
    <source>
        <dbReference type="ARBA" id="ARBA00022475"/>
    </source>
</evidence>
<evidence type="ECO:0000256" key="4">
    <source>
        <dbReference type="ARBA" id="ARBA00022989"/>
    </source>
</evidence>
<dbReference type="InterPro" id="IPR020846">
    <property type="entry name" value="MFS_dom"/>
</dbReference>
<dbReference type="InterPro" id="IPR011701">
    <property type="entry name" value="MFS"/>
</dbReference>
<feature type="transmembrane region" description="Helical" evidence="6">
    <location>
        <begin position="366"/>
        <end position="391"/>
    </location>
</feature>
<feature type="transmembrane region" description="Helical" evidence="6">
    <location>
        <begin position="342"/>
        <end position="360"/>
    </location>
</feature>
<dbReference type="OrthoDB" id="7738352at2"/>
<keyword evidence="9" id="KW-1185">Reference proteome</keyword>
<feature type="domain" description="Major facilitator superfamily (MFS) profile" evidence="7">
    <location>
        <begin position="15"/>
        <end position="393"/>
    </location>
</feature>
<gene>
    <name evidence="8" type="ORF">DW352_25265</name>
</gene>
<dbReference type="PANTHER" id="PTHR43124:SF3">
    <property type="entry name" value="CHLORAMPHENICOL EFFLUX PUMP RV0191"/>
    <property type="match status" value="1"/>
</dbReference>
<dbReference type="KEGG" id="ptaw:DW352_25265"/>
<proteinExistence type="predicted"/>
<dbReference type="RefSeq" id="WP_115693922.1">
    <property type="nucleotide sequence ID" value="NZ_CP031417.1"/>
</dbReference>
<feature type="transmembrane region" description="Helical" evidence="6">
    <location>
        <begin position="140"/>
        <end position="163"/>
    </location>
</feature>
<keyword evidence="3 6" id="KW-0812">Transmembrane</keyword>
<evidence type="ECO:0000256" key="5">
    <source>
        <dbReference type="ARBA" id="ARBA00023136"/>
    </source>
</evidence>
<dbReference type="SUPFAM" id="SSF103473">
    <property type="entry name" value="MFS general substrate transporter"/>
    <property type="match status" value="1"/>
</dbReference>
<keyword evidence="4 6" id="KW-1133">Transmembrane helix</keyword>
<dbReference type="EMBL" id="CP031417">
    <property type="protein sequence ID" value="AXK83543.1"/>
    <property type="molecule type" value="Genomic_DNA"/>
</dbReference>
<feature type="transmembrane region" description="Helical" evidence="6">
    <location>
        <begin position="256"/>
        <end position="273"/>
    </location>
</feature>
<comment type="subcellular location">
    <subcellularLocation>
        <location evidence="1">Cell membrane</location>
        <topology evidence="1">Multi-pass membrane protein</topology>
    </subcellularLocation>
</comment>
<evidence type="ECO:0000259" key="7">
    <source>
        <dbReference type="PROSITE" id="PS50850"/>
    </source>
</evidence>
<reference evidence="8 9" key="1">
    <citation type="submission" date="2018-07" db="EMBL/GenBank/DDBJ databases">
        <authorList>
            <person name="Quirk P.G."/>
            <person name="Krulwich T.A."/>
        </authorList>
    </citation>
    <scope>NUCLEOTIDE SEQUENCE [LARGE SCALE GENOMIC DNA]</scope>
    <source>
        <strain evidence="8 9">CC-BB4</strain>
    </source>
</reference>
<keyword evidence="5 6" id="KW-0472">Membrane</keyword>
<dbReference type="GO" id="GO:0005886">
    <property type="term" value="C:plasma membrane"/>
    <property type="evidence" value="ECO:0007669"/>
    <property type="project" value="UniProtKB-SubCell"/>
</dbReference>
<dbReference type="Gene3D" id="1.20.1250.20">
    <property type="entry name" value="MFS general substrate transporter like domains"/>
    <property type="match status" value="1"/>
</dbReference>
<keyword evidence="2" id="KW-1003">Cell membrane</keyword>
<evidence type="ECO:0000256" key="6">
    <source>
        <dbReference type="SAM" id="Phobius"/>
    </source>
</evidence>
<feature type="transmembrane region" description="Helical" evidence="6">
    <location>
        <begin position="304"/>
        <end position="330"/>
    </location>
</feature>
<feature type="transmembrane region" description="Helical" evidence="6">
    <location>
        <begin position="51"/>
        <end position="69"/>
    </location>
</feature>
<evidence type="ECO:0000313" key="8">
    <source>
        <dbReference type="EMBL" id="AXK83543.1"/>
    </source>
</evidence>
<evidence type="ECO:0000313" key="9">
    <source>
        <dbReference type="Proteomes" id="UP000254889"/>
    </source>
</evidence>
<feature type="transmembrane region" description="Helical" evidence="6">
    <location>
        <begin position="169"/>
        <end position="191"/>
    </location>
</feature>
<sequence length="401" mass="42002">MSTQELRAVPNRWFILTVLFLARTAMGLQFQTVGSVGPILVDGLGIDYASVGLLIGLYLFPGIFIALPGGMLGERFGAKSIALIGLVLMIAGGLVMGMSAWFPALVAGRLLSGIGAVLMNVMLTKMVADWFAGREMATAMAVLVTSWPLGIALGLLGFVPMAAAFGWPAVMTLSASVCALSLVAIAVFYREPATHAARFRASLSLSLSKREWVLVSFAGIVWGTYNVGYILLVSFLPGHLIDGGYGLARANALVSWLGWGLIVMVPVGGLIADRLRWPDAVIAAGFIIAGAATIVLAADLTLLFPAFVLIALTVGLPAGPIMTLPAAALAPQNRATGMGIYFTWYYALMAAIPPLAGFARDVTHSSAVPVLCAAAVLAAALAVQVLFLIVSRRWPAPHPAR</sequence>
<accession>A0A346A2Z6</accession>
<feature type="transmembrane region" description="Helical" evidence="6">
    <location>
        <begin position="212"/>
        <end position="236"/>
    </location>
</feature>